<protein>
    <recommendedName>
        <fullName evidence="5">Sec-independent protein translocase protein TatC</fullName>
    </recommendedName>
</protein>
<comment type="subunit">
    <text evidence="5">Forms a complex with TatA.</text>
</comment>
<dbReference type="EMBL" id="CP001605">
    <property type="protein sequence ID" value="ACU52894.1"/>
    <property type="molecule type" value="Genomic_DNA"/>
</dbReference>
<dbReference type="Proteomes" id="UP000008074">
    <property type="component" value="Chromosome"/>
</dbReference>
<dbReference type="STRING" id="595499.SMDSEM_193"/>
<proteinExistence type="inferred from homology"/>
<dbReference type="PANTHER" id="PTHR30371:SF0">
    <property type="entry name" value="SEC-INDEPENDENT PROTEIN TRANSLOCASE PROTEIN TATC, CHLOROPLASTIC-RELATED"/>
    <property type="match status" value="1"/>
</dbReference>
<keyword evidence="5" id="KW-0813">Transport</keyword>
<dbReference type="GO" id="GO:0009977">
    <property type="term" value="F:proton motive force dependent protein transmembrane transporter activity"/>
    <property type="evidence" value="ECO:0007669"/>
    <property type="project" value="TreeGrafter"/>
</dbReference>
<evidence type="ECO:0000256" key="5">
    <source>
        <dbReference type="HAMAP-Rule" id="MF_00902"/>
    </source>
</evidence>
<evidence type="ECO:0000256" key="4">
    <source>
        <dbReference type="ARBA" id="ARBA00023136"/>
    </source>
</evidence>
<evidence type="ECO:0000313" key="6">
    <source>
        <dbReference type="EMBL" id="ACU52894.1"/>
    </source>
</evidence>
<dbReference type="Pfam" id="PF00902">
    <property type="entry name" value="TatC"/>
    <property type="match status" value="1"/>
</dbReference>
<keyword evidence="2 5" id="KW-0812">Transmembrane</keyword>
<dbReference type="GO" id="GO:0033281">
    <property type="term" value="C:TAT protein transport complex"/>
    <property type="evidence" value="ECO:0007669"/>
    <property type="project" value="UniProtKB-UniRule"/>
</dbReference>
<keyword evidence="5" id="KW-0811">Translocation</keyword>
<name>C7LKD2_KARMS</name>
<gene>
    <name evidence="5 6" type="primary">tatC</name>
    <name evidence="6" type="ordered locus">SMDSEM_193</name>
</gene>
<dbReference type="KEGG" id="sms:SMDSEM_193"/>
<dbReference type="InterPro" id="IPR002033">
    <property type="entry name" value="TatC"/>
</dbReference>
<feature type="transmembrane region" description="Helical" evidence="5">
    <location>
        <begin position="176"/>
        <end position="196"/>
    </location>
</feature>
<keyword evidence="5" id="KW-0997">Cell inner membrane</keyword>
<evidence type="ECO:0000256" key="2">
    <source>
        <dbReference type="ARBA" id="ARBA00022692"/>
    </source>
</evidence>
<dbReference type="GO" id="GO:0065002">
    <property type="term" value="P:intracellular protein transmembrane transport"/>
    <property type="evidence" value="ECO:0007669"/>
    <property type="project" value="TreeGrafter"/>
</dbReference>
<comment type="subcellular location">
    <subcellularLocation>
        <location evidence="5">Cell inner membrane</location>
        <topology evidence="5">Multi-pass membrane protein</topology>
    </subcellularLocation>
    <subcellularLocation>
        <location evidence="1">Membrane</location>
        <topology evidence="1">Multi-pass membrane protein</topology>
    </subcellularLocation>
</comment>
<reference evidence="6 7" key="1">
    <citation type="journal article" date="2009" name="Proc. Natl. Acad. Sci. U.S.A.">
        <title>Convergent evolution of metabolic roles in bacterial co-symbionts of insects.</title>
        <authorList>
            <person name="McCutcheon J.P."/>
            <person name="McDonald B.R."/>
            <person name="Moran N.A."/>
        </authorList>
    </citation>
    <scope>NUCLEOTIDE SEQUENCE [LARGE SCALE GENOMIC DNA]</scope>
    <source>
        <strain evidence="6 7">SMDSEM</strain>
    </source>
</reference>
<keyword evidence="5" id="KW-0653">Protein transport</keyword>
<feature type="transmembrane region" description="Helical" evidence="5">
    <location>
        <begin position="54"/>
        <end position="71"/>
    </location>
</feature>
<dbReference type="HAMAP" id="MF_00902">
    <property type="entry name" value="TatC"/>
    <property type="match status" value="1"/>
</dbReference>
<dbReference type="HOGENOM" id="CLU_031942_3_2_10"/>
<organism evidence="6 7">
    <name type="scientific">Karelsulcia muelleri (strain SMDSEM)</name>
    <name type="common">Sulcia muelleri</name>
    <dbReference type="NCBI Taxonomy" id="595499"/>
    <lineage>
        <taxon>Bacteria</taxon>
        <taxon>Pseudomonadati</taxon>
        <taxon>Bacteroidota</taxon>
        <taxon>Flavobacteriia</taxon>
        <taxon>Flavobacteriales</taxon>
        <taxon>Candidatus Karelsulcia</taxon>
    </lineage>
</organism>
<dbReference type="PANTHER" id="PTHR30371">
    <property type="entry name" value="SEC-INDEPENDENT PROTEIN TRANSLOCASE PROTEIN TATC"/>
    <property type="match status" value="1"/>
</dbReference>
<accession>C7LKD2</accession>
<feature type="transmembrane region" description="Helical" evidence="5">
    <location>
        <begin position="131"/>
        <end position="156"/>
    </location>
</feature>
<feature type="transmembrane region" description="Helical" evidence="5">
    <location>
        <begin position="217"/>
        <end position="232"/>
    </location>
</feature>
<evidence type="ECO:0000256" key="1">
    <source>
        <dbReference type="ARBA" id="ARBA00004141"/>
    </source>
</evidence>
<dbReference type="PRINTS" id="PR01840">
    <property type="entry name" value="TATCFAMILY"/>
</dbReference>
<keyword evidence="4 5" id="KW-0472">Membrane</keyword>
<comment type="function">
    <text evidence="5">Part of the twin-arginine translocation (Tat) system that transports large folded proteins containing a characteristic twin-arginine motif in their signal peptide across membranes.</text>
</comment>
<comment type="similarity">
    <text evidence="5">Belongs to the TatC family.</text>
</comment>
<dbReference type="GO" id="GO:0043953">
    <property type="term" value="P:protein transport by the Tat complex"/>
    <property type="evidence" value="ECO:0007669"/>
    <property type="project" value="UniProtKB-UniRule"/>
</dbReference>
<evidence type="ECO:0000313" key="7">
    <source>
        <dbReference type="Proteomes" id="UP000008074"/>
    </source>
</evidence>
<dbReference type="AlphaFoldDB" id="C7LKD2"/>
<feature type="transmembrane region" description="Helical" evidence="5">
    <location>
        <begin position="20"/>
        <end position="42"/>
    </location>
</feature>
<keyword evidence="3 5" id="KW-1133">Transmembrane helix</keyword>
<keyword evidence="5" id="KW-1003">Cell membrane</keyword>
<feature type="transmembrane region" description="Helical" evidence="5">
    <location>
        <begin position="91"/>
        <end position="110"/>
    </location>
</feature>
<sequence>MNSSKNLSFFDHFQDLRRLLLRSIISIIFFTCFVLINKNFIFDYIIFSPIRSNFISYTLIYKLGYFFHQQINIAPKKIIIQNNQFLGQFNTYVLVSLIGGIILSYPFICYELWNFIKPGLFLKERKIIKNILILSSILLILGLIIGYFILSPFAIQFSNTFFISNFPKNIFSLNDYVILIINSTILMGILFLFPLIPLFLSKLDLITFQTLKEYRKYAFFLLFIIASAITSGEFITTILIFCPLYLLYELSIIITLIFNI</sequence>
<evidence type="ECO:0000256" key="3">
    <source>
        <dbReference type="ARBA" id="ARBA00022989"/>
    </source>
</evidence>